<proteinExistence type="predicted"/>
<sequence>MPDLSKGVRTTDRSAPVAQLTLPGDDQSIACAEWAAYFVDFSNDVTASYNRIELG</sequence>
<keyword evidence="1" id="KW-1185">Reference proteome</keyword>
<accession>A0A1I7W8C5</accession>
<organism evidence="1 2">
    <name type="scientific">Heterorhabditis bacteriophora</name>
    <name type="common">Entomopathogenic nematode worm</name>
    <dbReference type="NCBI Taxonomy" id="37862"/>
    <lineage>
        <taxon>Eukaryota</taxon>
        <taxon>Metazoa</taxon>
        <taxon>Ecdysozoa</taxon>
        <taxon>Nematoda</taxon>
        <taxon>Chromadorea</taxon>
        <taxon>Rhabditida</taxon>
        <taxon>Rhabditina</taxon>
        <taxon>Rhabditomorpha</taxon>
        <taxon>Strongyloidea</taxon>
        <taxon>Heterorhabditidae</taxon>
        <taxon>Heterorhabditis</taxon>
    </lineage>
</organism>
<protein>
    <submittedName>
        <fullName evidence="2">Transposase</fullName>
    </submittedName>
</protein>
<name>A0A1I7W8C5_HETBA</name>
<evidence type="ECO:0000313" key="2">
    <source>
        <dbReference type="WBParaSite" id="Hba_00886"/>
    </source>
</evidence>
<dbReference type="Proteomes" id="UP000095283">
    <property type="component" value="Unplaced"/>
</dbReference>
<dbReference type="WBParaSite" id="Hba_00886">
    <property type="protein sequence ID" value="Hba_00886"/>
    <property type="gene ID" value="Hba_00886"/>
</dbReference>
<dbReference type="AlphaFoldDB" id="A0A1I7W8C5"/>
<reference evidence="2" key="1">
    <citation type="submission" date="2016-11" db="UniProtKB">
        <authorList>
            <consortium name="WormBaseParasite"/>
        </authorList>
    </citation>
    <scope>IDENTIFICATION</scope>
</reference>
<evidence type="ECO:0000313" key="1">
    <source>
        <dbReference type="Proteomes" id="UP000095283"/>
    </source>
</evidence>